<organism evidence="6 7">
    <name type="scientific">Pelusios castaneus</name>
    <name type="common">West African mud turtle</name>
    <dbReference type="NCBI Taxonomy" id="367368"/>
    <lineage>
        <taxon>Eukaryota</taxon>
        <taxon>Metazoa</taxon>
        <taxon>Chordata</taxon>
        <taxon>Craniata</taxon>
        <taxon>Vertebrata</taxon>
        <taxon>Euteleostomi</taxon>
        <taxon>Archelosauria</taxon>
        <taxon>Testudinata</taxon>
        <taxon>Testudines</taxon>
        <taxon>Pleurodira</taxon>
        <taxon>Pelomedusidae</taxon>
        <taxon>Pelusios</taxon>
    </lineage>
</organism>
<evidence type="ECO:0000256" key="1">
    <source>
        <dbReference type="ARBA" id="ARBA00010134"/>
    </source>
</evidence>
<dbReference type="PROSITE" id="PS50208">
    <property type="entry name" value="CASPASE_P20"/>
    <property type="match status" value="1"/>
</dbReference>
<dbReference type="AlphaFoldDB" id="A0A8C8S377"/>
<dbReference type="InterPro" id="IPR029030">
    <property type="entry name" value="Caspase-like_dom_sf"/>
</dbReference>
<keyword evidence="7" id="KW-1185">Reference proteome</keyword>
<reference evidence="6" key="2">
    <citation type="submission" date="2025-09" db="UniProtKB">
        <authorList>
            <consortium name="Ensembl"/>
        </authorList>
    </citation>
    <scope>IDENTIFICATION</scope>
</reference>
<keyword evidence="3" id="KW-0812">Transmembrane</keyword>
<proteinExistence type="inferred from homology"/>
<dbReference type="InterPro" id="IPR033139">
    <property type="entry name" value="Caspase_cys_AS"/>
</dbReference>
<name>A0A8C8S377_9SAUR</name>
<accession>A0A8C8S377</accession>
<dbReference type="Gene3D" id="3.40.50.1460">
    <property type="match status" value="1"/>
</dbReference>
<feature type="domain" description="Caspase family p20" evidence="5">
    <location>
        <begin position="77"/>
        <end position="205"/>
    </location>
</feature>
<evidence type="ECO:0000313" key="7">
    <source>
        <dbReference type="Proteomes" id="UP000694393"/>
    </source>
</evidence>
<evidence type="ECO:0000313" key="6">
    <source>
        <dbReference type="Ensembl" id="ENSPCEP00000014596.1"/>
    </source>
</evidence>
<feature type="transmembrane region" description="Helical" evidence="3">
    <location>
        <begin position="29"/>
        <end position="48"/>
    </location>
</feature>
<evidence type="ECO:0000259" key="4">
    <source>
        <dbReference type="PROSITE" id="PS50207"/>
    </source>
</evidence>
<dbReference type="GO" id="GO:0006508">
    <property type="term" value="P:proteolysis"/>
    <property type="evidence" value="ECO:0007669"/>
    <property type="project" value="InterPro"/>
</dbReference>
<evidence type="ECO:0000256" key="3">
    <source>
        <dbReference type="SAM" id="Phobius"/>
    </source>
</evidence>
<dbReference type="InterPro" id="IPR015917">
    <property type="entry name" value="Pept_C14A"/>
</dbReference>
<sequence>MDAAKHGEVHTAMGEVEAWEPLHSPAVPLAPLMYALAAGLALTLYVLWKDRQRHRYDAQGPSPAYAESAWAERRAECGEEYDMSGKRLALTLCVLKDRPGAERDIEALDRMYRAFGFQNMLIKDPTALQFQTELVNFRRKIDQFQGPVSCSLVVIMAHGDSGVVKAADGLYVNLELLFAELTNETCQALRGKPKIFVIQACRGGRGDPGVLQCDNLVADSTNLVHRRRIPSRTDCLFVFSSINGYLAIRDGTRGSWLIQTMVDVFTQYPYGEIMSLFREVTSKISRREFMMVGEENQIEIRMTHPEIRSTLTKKLYLME</sequence>
<evidence type="ECO:0000256" key="2">
    <source>
        <dbReference type="RuleBase" id="RU003971"/>
    </source>
</evidence>
<comment type="similarity">
    <text evidence="1 2">Belongs to the peptidase C14A family.</text>
</comment>
<dbReference type="PROSITE" id="PS01122">
    <property type="entry name" value="CASPASE_CYS"/>
    <property type="match status" value="1"/>
</dbReference>
<dbReference type="Pfam" id="PF00656">
    <property type="entry name" value="Peptidase_C14"/>
    <property type="match status" value="1"/>
</dbReference>
<dbReference type="PANTHER" id="PTHR22576">
    <property type="entry name" value="MUCOSA ASSOCIATED LYMPHOID TISSUE LYMPHOMA TRANSLOCATION PROTEIN 1/PARACASPASE"/>
    <property type="match status" value="1"/>
</dbReference>
<dbReference type="Ensembl" id="ENSPCET00000015124.1">
    <property type="protein sequence ID" value="ENSPCEP00000014596.1"/>
    <property type="gene ID" value="ENSPCEG00000011579.1"/>
</dbReference>
<dbReference type="SUPFAM" id="SSF52129">
    <property type="entry name" value="Caspase-like"/>
    <property type="match status" value="1"/>
</dbReference>
<evidence type="ECO:0000259" key="5">
    <source>
        <dbReference type="PROSITE" id="PS50208"/>
    </source>
</evidence>
<reference evidence="6" key="1">
    <citation type="submission" date="2025-08" db="UniProtKB">
        <authorList>
            <consortium name="Ensembl"/>
        </authorList>
    </citation>
    <scope>IDENTIFICATION</scope>
</reference>
<feature type="domain" description="Caspase family p10" evidence="4">
    <location>
        <begin position="225"/>
        <end position="319"/>
    </location>
</feature>
<dbReference type="PANTHER" id="PTHR22576:SF41">
    <property type="entry name" value="CASPASE 14, APOPTOSIS-RELATED CYSTEINE PEPTIDASE"/>
    <property type="match status" value="1"/>
</dbReference>
<evidence type="ECO:0008006" key="8">
    <source>
        <dbReference type="Google" id="ProtNLM"/>
    </source>
</evidence>
<dbReference type="PRINTS" id="PR00376">
    <property type="entry name" value="IL1BCENZYME"/>
</dbReference>
<dbReference type="PROSITE" id="PS50207">
    <property type="entry name" value="CASPASE_P10"/>
    <property type="match status" value="1"/>
</dbReference>
<dbReference type="SMART" id="SM00115">
    <property type="entry name" value="CASc"/>
    <property type="match status" value="1"/>
</dbReference>
<dbReference type="Proteomes" id="UP000694393">
    <property type="component" value="Unplaced"/>
</dbReference>
<protein>
    <recommendedName>
        <fullName evidence="8">Caspase-14-like</fullName>
    </recommendedName>
</protein>
<dbReference type="GO" id="GO:0004197">
    <property type="term" value="F:cysteine-type endopeptidase activity"/>
    <property type="evidence" value="ECO:0007669"/>
    <property type="project" value="InterPro"/>
</dbReference>
<dbReference type="InterPro" id="IPR001309">
    <property type="entry name" value="Pept_C14_p20"/>
</dbReference>
<keyword evidence="3" id="KW-0472">Membrane</keyword>
<dbReference type="InterPro" id="IPR002138">
    <property type="entry name" value="Pept_C14_p10"/>
</dbReference>
<keyword evidence="3" id="KW-1133">Transmembrane helix</keyword>
<dbReference type="InterPro" id="IPR052039">
    <property type="entry name" value="Caspase-related_regulators"/>
</dbReference>
<dbReference type="InterPro" id="IPR011600">
    <property type="entry name" value="Pept_C14_caspase"/>
</dbReference>